<evidence type="ECO:0000313" key="2">
    <source>
        <dbReference type="Proteomes" id="UP001202244"/>
    </source>
</evidence>
<dbReference type="RefSeq" id="WP_242750715.1">
    <property type="nucleotide sequence ID" value="NZ_CP093846.1"/>
</dbReference>
<keyword evidence="2" id="KW-1185">Reference proteome</keyword>
<accession>A0ABY3XR22</accession>
<gene>
    <name evidence="1" type="ORF">MMF93_09280</name>
</gene>
<reference evidence="1 2" key="1">
    <citation type="journal article" date="2023" name="Microbiol. Spectr.">
        <title>Synergy between Genome Mining, Metabolomics, and Bioinformatics Uncovers Antibacterial Chlorinated Carbazole Alkaloids and Their Biosynthetic Gene Cluster from Streptomyces tubbatahanensis sp. nov., a Novel Actinomycete Isolated from Sulu Sea, Philippines.</title>
        <authorList>
            <person name="Tenebro C.P."/>
            <person name="Trono D.J.V.L."/>
            <person name="Balida L.A.P."/>
            <person name="Bayog L.K.A."/>
            <person name="Bruna J.R."/>
            <person name="Sabido E.M."/>
            <person name="Caspe D.P.C."/>
            <person name="de Los Santos E.L.C."/>
            <person name="Saludes J.P."/>
            <person name="Dalisay D.S."/>
        </authorList>
    </citation>
    <scope>NUCLEOTIDE SEQUENCE [LARGE SCALE GENOMIC DNA]</scope>
    <source>
        <strain evidence="1 2">DSD3025</strain>
    </source>
</reference>
<organism evidence="1 2">
    <name type="scientific">Streptomyces tubbatahanensis</name>
    <dbReference type="NCBI Taxonomy" id="2923272"/>
    <lineage>
        <taxon>Bacteria</taxon>
        <taxon>Bacillati</taxon>
        <taxon>Actinomycetota</taxon>
        <taxon>Actinomycetes</taxon>
        <taxon>Kitasatosporales</taxon>
        <taxon>Streptomycetaceae</taxon>
        <taxon>Streptomyces</taxon>
    </lineage>
</organism>
<dbReference type="Proteomes" id="UP001202244">
    <property type="component" value="Chromosome"/>
</dbReference>
<protein>
    <submittedName>
        <fullName evidence="1">Uncharacterized protein</fullName>
    </submittedName>
</protein>
<proteinExistence type="predicted"/>
<name>A0ABY3XR22_9ACTN</name>
<sequence length="431" mass="45131">MPGDTWGPDAATRAPLVRGTDAQRALDPGALVRVGADTWRLASRVDLGTWPARGALTGDESLLRRALVTWARPRADVRVSATPGTATGPPPGPPHLLYAGRLDGTAVVVLYDGLRVARYTEPWDARDGSRAARDGVSLELARTAGAGAGAAASGALAVSRTEGEVRYLTAPWVADVARVDLLDPADREGRVLSRDEAGVTARVPLPVTQPGHCESWPGLTLVGSRGVAEDVQLYTDLGEPLPARLTDGKRRDPATGAAARRRLAHVVCRLPAVLDGGVETVNTWEFARQRLPDGAGEAAWVCTRAETWRGTGARVLTGLQPLAAAPGRRGALSSRARDTHACGPRSHEVLAGVLWKSRKGDWYVLAAADAGVTRLRARGHGLAEGPVAVAGHTLAARVGGGDASVRLSGERADGSTEHTRHGWVSVTGIRG</sequence>
<dbReference type="EMBL" id="CP093846">
    <property type="protein sequence ID" value="UNS96683.1"/>
    <property type="molecule type" value="Genomic_DNA"/>
</dbReference>
<evidence type="ECO:0000313" key="1">
    <source>
        <dbReference type="EMBL" id="UNS96683.1"/>
    </source>
</evidence>